<proteinExistence type="predicted"/>
<feature type="transmembrane region" description="Helical" evidence="1">
    <location>
        <begin position="328"/>
        <end position="346"/>
    </location>
</feature>
<evidence type="ECO:0000313" key="2">
    <source>
        <dbReference type="EMBL" id="MDK4325055.1"/>
    </source>
</evidence>
<feature type="transmembrane region" description="Helical" evidence="1">
    <location>
        <begin position="412"/>
        <end position="434"/>
    </location>
</feature>
<feature type="transmembrane region" description="Helical" evidence="1">
    <location>
        <begin position="298"/>
        <end position="316"/>
    </location>
</feature>
<comment type="caution">
    <text evidence="2">The sequence shown here is derived from an EMBL/GenBank/DDBJ whole genome shotgun (WGS) entry which is preliminary data.</text>
</comment>
<feature type="transmembrane region" description="Helical" evidence="1">
    <location>
        <begin position="358"/>
        <end position="376"/>
    </location>
</feature>
<dbReference type="RefSeq" id="WP_284589404.1">
    <property type="nucleotide sequence ID" value="NZ_JASNVP010000001.1"/>
</dbReference>
<feature type="transmembrane region" description="Helical" evidence="1">
    <location>
        <begin position="440"/>
        <end position="464"/>
    </location>
</feature>
<dbReference type="SUPFAM" id="SSF103473">
    <property type="entry name" value="MFS general substrate transporter"/>
    <property type="match status" value="1"/>
</dbReference>
<dbReference type="EMBL" id="JASNVP010000001">
    <property type="protein sequence ID" value="MDK4325055.1"/>
    <property type="molecule type" value="Genomic_DNA"/>
</dbReference>
<dbReference type="InterPro" id="IPR053160">
    <property type="entry name" value="MFS_DHA3_Transporter"/>
</dbReference>
<dbReference type="AlphaFoldDB" id="A0AAP4BRG2"/>
<keyword evidence="1" id="KW-0812">Transmembrane</keyword>
<feature type="transmembrane region" description="Helical" evidence="1">
    <location>
        <begin position="212"/>
        <end position="231"/>
    </location>
</feature>
<organism evidence="2 3">
    <name type="scientific">Corynebacterium propinquum</name>
    <dbReference type="NCBI Taxonomy" id="43769"/>
    <lineage>
        <taxon>Bacteria</taxon>
        <taxon>Bacillati</taxon>
        <taxon>Actinomycetota</taxon>
        <taxon>Actinomycetes</taxon>
        <taxon>Mycobacteriales</taxon>
        <taxon>Corynebacteriaceae</taxon>
        <taxon>Corynebacterium</taxon>
    </lineage>
</organism>
<dbReference type="Gene3D" id="1.20.1250.20">
    <property type="entry name" value="MFS general substrate transporter like domains"/>
    <property type="match status" value="1"/>
</dbReference>
<gene>
    <name evidence="2" type="ORF">QPX54_00770</name>
</gene>
<dbReference type="Pfam" id="PF07690">
    <property type="entry name" value="MFS_1"/>
    <property type="match status" value="2"/>
</dbReference>
<dbReference type="InterPro" id="IPR036259">
    <property type="entry name" value="MFS_trans_sf"/>
</dbReference>
<protein>
    <submittedName>
        <fullName evidence="2">MFS transporter</fullName>
    </submittedName>
</protein>
<keyword evidence="1" id="KW-1133">Transmembrane helix</keyword>
<dbReference type="PANTHER" id="PTHR23530">
    <property type="entry name" value="TRANSPORT PROTEIN-RELATED"/>
    <property type="match status" value="1"/>
</dbReference>
<accession>A0AAP4BRG2</accession>
<sequence>MARPKTSQQGRMQSGEQLRVLADVATPFFAAELLMNLALTVPHAILTPLLLDKGLSLSQILLVQAGFSIAVLLFEFPSGSIADMISRRTLYFISRLVFCAFFLLVIFGHGFPLMLLAWIIYGLATALESGTLDAALINNAKNRQGAAASTVGGLAGTVDAPDTQSAAGPTAPDHVESRISWLVRKEGQSAYLGMMIGSTIGALLYLSVGANIYFISVGATVISVVTIALFFRIPEQHKVATVGGSKAAANVGENEAGASVDKHDAARIGGARRLWQELRSHASATVEEMRDSSALRKFLLLAVVAQAFLQLHFQLWQAVGLEKGFAESHLLFLYLLFIGMSFGASFIRPEVLFRRRALVVAAVVAFPGLAWLSYLVDGWVYLVFYGALAFLLIVFANYSAFGVRRASSVERIGAVTSLVGVVGRIGAIGVLAVASVFVNFYSAAAVASGGFVVLVVLGLGWVGLRQWRVGQK</sequence>
<evidence type="ECO:0000313" key="3">
    <source>
        <dbReference type="Proteomes" id="UP001226160"/>
    </source>
</evidence>
<keyword evidence="1" id="KW-0472">Membrane</keyword>
<reference evidence="2" key="1">
    <citation type="submission" date="2023-05" db="EMBL/GenBank/DDBJ databases">
        <title>Metabolic capabilities are highly conserved among human nasal-associated Corynebacterium species in pangenomic analyses.</title>
        <authorList>
            <person name="Tran T.H."/>
            <person name="Roberts A.Q."/>
            <person name="Escapa I.F."/>
            <person name="Gao W."/>
            <person name="Conlan S."/>
            <person name="Kong H."/>
            <person name="Segre J.A."/>
            <person name="Kelly M.S."/>
            <person name="Lemon K.P."/>
        </authorList>
    </citation>
    <scope>NUCLEOTIDE SEQUENCE</scope>
    <source>
        <strain evidence="2">KPL2654</strain>
    </source>
</reference>
<dbReference type="InterPro" id="IPR011701">
    <property type="entry name" value="MFS"/>
</dbReference>
<dbReference type="Proteomes" id="UP001226160">
    <property type="component" value="Unassembled WGS sequence"/>
</dbReference>
<name>A0AAP4BRG2_9CORY</name>
<dbReference type="GO" id="GO:0022857">
    <property type="term" value="F:transmembrane transporter activity"/>
    <property type="evidence" value="ECO:0007669"/>
    <property type="project" value="InterPro"/>
</dbReference>
<feature type="transmembrane region" description="Helical" evidence="1">
    <location>
        <begin position="189"/>
        <end position="206"/>
    </location>
</feature>
<dbReference type="PANTHER" id="PTHR23530:SF1">
    <property type="entry name" value="PERMEASE, MAJOR FACILITATOR SUPERFAMILY-RELATED"/>
    <property type="match status" value="1"/>
</dbReference>
<feature type="transmembrane region" description="Helical" evidence="1">
    <location>
        <begin position="57"/>
        <end position="77"/>
    </location>
</feature>
<feature type="transmembrane region" description="Helical" evidence="1">
    <location>
        <begin position="382"/>
        <end position="400"/>
    </location>
</feature>
<feature type="transmembrane region" description="Helical" evidence="1">
    <location>
        <begin position="115"/>
        <end position="136"/>
    </location>
</feature>
<feature type="transmembrane region" description="Helical" evidence="1">
    <location>
        <begin position="89"/>
        <end position="109"/>
    </location>
</feature>
<feature type="transmembrane region" description="Helical" evidence="1">
    <location>
        <begin position="20"/>
        <end position="45"/>
    </location>
</feature>
<evidence type="ECO:0000256" key="1">
    <source>
        <dbReference type="SAM" id="Phobius"/>
    </source>
</evidence>